<dbReference type="InterPro" id="IPR046341">
    <property type="entry name" value="SET_dom_sf"/>
</dbReference>
<dbReference type="PANTHER" id="PTHR13271">
    <property type="entry name" value="UNCHARACTERIZED PUTATIVE METHYLTRANSFERASE"/>
    <property type="match status" value="1"/>
</dbReference>
<keyword evidence="2" id="KW-0808">Transferase</keyword>
<evidence type="ECO:0000256" key="1">
    <source>
        <dbReference type="ARBA" id="ARBA00022603"/>
    </source>
</evidence>
<keyword evidence="7" id="KW-1185">Reference proteome</keyword>
<evidence type="ECO:0000259" key="5">
    <source>
        <dbReference type="Pfam" id="PF09273"/>
    </source>
</evidence>
<comment type="caution">
    <text evidence="6">The sequence shown here is derived from an EMBL/GenBank/DDBJ whole genome shotgun (WGS) entry which is preliminary data.</text>
</comment>
<gene>
    <name evidence="6" type="ORF">EUX98_g5589</name>
</gene>
<dbReference type="AlphaFoldDB" id="A0A4S4MRD9"/>
<feature type="domain" description="Rubisco LSMT substrate-binding" evidence="5">
    <location>
        <begin position="364"/>
        <end position="431"/>
    </location>
</feature>
<evidence type="ECO:0000256" key="2">
    <source>
        <dbReference type="ARBA" id="ARBA00022679"/>
    </source>
</evidence>
<reference evidence="6 7" key="1">
    <citation type="submission" date="2019-02" db="EMBL/GenBank/DDBJ databases">
        <title>Genome sequencing of the rare red list fungi Antrodiella citrinella (Flaviporus citrinellus).</title>
        <authorList>
            <person name="Buettner E."/>
            <person name="Kellner H."/>
        </authorList>
    </citation>
    <scope>NUCLEOTIDE SEQUENCE [LARGE SCALE GENOMIC DNA]</scope>
    <source>
        <strain evidence="6 7">DSM 108506</strain>
    </source>
</reference>
<dbReference type="SUPFAM" id="SSF82199">
    <property type="entry name" value="SET domain"/>
    <property type="match status" value="1"/>
</dbReference>
<dbReference type="GO" id="GO:0016279">
    <property type="term" value="F:protein-lysine N-methyltransferase activity"/>
    <property type="evidence" value="ECO:0007669"/>
    <property type="project" value="TreeGrafter"/>
</dbReference>
<feature type="compositionally biased region" description="Basic and acidic residues" evidence="4">
    <location>
        <begin position="197"/>
        <end position="210"/>
    </location>
</feature>
<dbReference type="Gene3D" id="3.90.1420.10">
    <property type="entry name" value="Rubisco LSMT, substrate-binding domain"/>
    <property type="match status" value="1"/>
</dbReference>
<dbReference type="SUPFAM" id="SSF81822">
    <property type="entry name" value="RuBisCo LSMT C-terminal, substrate-binding domain"/>
    <property type="match status" value="1"/>
</dbReference>
<sequence>MGLGDIPGCGRGAYALRDIPEEHTLFTVPRHIILSPRTSSLPGLLGEEAWKQFNLGKRWAGLILCMMWEEAQGESSKWSGYLADLPSTFDTPMFWTSEDLEELKGTALVEDKVGRDQAESAYREQLMPAALSRPDLFPSEKLLQYYTLERYHVMGSRILSRSFTVQEWEGSEDEDAMAADADTSIGSGMDVDMDANTPEHLEPDEVHEQDGTASDDGSDSGDEEDTAMVPIADMLNARFEHENVKIFYEKRALSMITTKPIKPGEQIVGNSHCALSVYVTNQSFYSQWNTYGDPPNSDLLHVVELLASIVVEAVESSGKAVGDVQERVDWWLDRVDYDIFVIQSDCEVHELITFVILLIMPVPEWEKTQKKGKLPKPRLKQEIVPILNLAIEKRLAQYPTSIPEDEMLLQTPLSENKRKATVVRLGEKYILVAAMAKLRVLESLLQEDALRVSKKRKLDGGAQGNGAKKTKT</sequence>
<evidence type="ECO:0000256" key="3">
    <source>
        <dbReference type="ARBA" id="ARBA00022691"/>
    </source>
</evidence>
<dbReference type="OrthoDB" id="341421at2759"/>
<dbReference type="Gene3D" id="3.90.1410.10">
    <property type="entry name" value="set domain protein methyltransferase, domain 1"/>
    <property type="match status" value="1"/>
</dbReference>
<feature type="region of interest" description="Disordered" evidence="4">
    <location>
        <begin position="183"/>
        <end position="225"/>
    </location>
</feature>
<evidence type="ECO:0000313" key="7">
    <source>
        <dbReference type="Proteomes" id="UP000308730"/>
    </source>
</evidence>
<evidence type="ECO:0000256" key="4">
    <source>
        <dbReference type="SAM" id="MobiDB-lite"/>
    </source>
</evidence>
<dbReference type="PANTHER" id="PTHR13271:SF34">
    <property type="entry name" value="N-LYSINE METHYLTRANSFERASE SETD6"/>
    <property type="match status" value="1"/>
</dbReference>
<dbReference type="GO" id="GO:0032259">
    <property type="term" value="P:methylation"/>
    <property type="evidence" value="ECO:0007669"/>
    <property type="project" value="UniProtKB-KW"/>
</dbReference>
<dbReference type="Proteomes" id="UP000308730">
    <property type="component" value="Unassembled WGS sequence"/>
</dbReference>
<name>A0A4S4MRD9_9APHY</name>
<proteinExistence type="predicted"/>
<dbReference type="EMBL" id="SGPM01000169">
    <property type="protein sequence ID" value="THH28599.1"/>
    <property type="molecule type" value="Genomic_DNA"/>
</dbReference>
<feature type="compositionally biased region" description="Acidic residues" evidence="4">
    <location>
        <begin position="216"/>
        <end position="225"/>
    </location>
</feature>
<evidence type="ECO:0000313" key="6">
    <source>
        <dbReference type="EMBL" id="THH28599.1"/>
    </source>
</evidence>
<dbReference type="GO" id="GO:0005634">
    <property type="term" value="C:nucleus"/>
    <property type="evidence" value="ECO:0007669"/>
    <property type="project" value="TreeGrafter"/>
</dbReference>
<protein>
    <recommendedName>
        <fullName evidence="5">Rubisco LSMT substrate-binding domain-containing protein</fullName>
    </recommendedName>
</protein>
<dbReference type="InterPro" id="IPR015353">
    <property type="entry name" value="Rubisco_LSMT_subst-bd"/>
</dbReference>
<dbReference type="Pfam" id="PF09273">
    <property type="entry name" value="Rubis-subs-bind"/>
    <property type="match status" value="1"/>
</dbReference>
<accession>A0A4S4MRD9</accession>
<dbReference type="InterPro" id="IPR050600">
    <property type="entry name" value="SETD3_SETD6_MTase"/>
</dbReference>
<organism evidence="6 7">
    <name type="scientific">Antrodiella citrinella</name>
    <dbReference type="NCBI Taxonomy" id="2447956"/>
    <lineage>
        <taxon>Eukaryota</taxon>
        <taxon>Fungi</taxon>
        <taxon>Dikarya</taxon>
        <taxon>Basidiomycota</taxon>
        <taxon>Agaricomycotina</taxon>
        <taxon>Agaricomycetes</taxon>
        <taxon>Polyporales</taxon>
        <taxon>Steccherinaceae</taxon>
        <taxon>Antrodiella</taxon>
    </lineage>
</organism>
<keyword evidence="1" id="KW-0489">Methyltransferase</keyword>
<dbReference type="InterPro" id="IPR036464">
    <property type="entry name" value="Rubisco_LSMT_subst-bd_sf"/>
</dbReference>
<keyword evidence="3" id="KW-0949">S-adenosyl-L-methionine</keyword>